<dbReference type="AlphaFoldDB" id="A0A1G8J5K3"/>
<proteinExistence type="predicted"/>
<name>A0A1G8J5K3_9ACTN</name>
<gene>
    <name evidence="1" type="ORF">SAMN05421505_1413</name>
</gene>
<reference evidence="1 2" key="1">
    <citation type="submission" date="2016-10" db="EMBL/GenBank/DDBJ databases">
        <authorList>
            <person name="de Groot N.N."/>
        </authorList>
    </citation>
    <scope>NUCLEOTIDE SEQUENCE [LARGE SCALE GENOMIC DNA]</scope>
    <source>
        <strain evidence="1 2">CPCC 201354</strain>
    </source>
</reference>
<evidence type="ECO:0000313" key="1">
    <source>
        <dbReference type="EMBL" id="SDI25920.1"/>
    </source>
</evidence>
<protein>
    <recommendedName>
        <fullName evidence="3">DUF5753 domain-containing protein</fullName>
    </recommendedName>
</protein>
<dbReference type="Proteomes" id="UP000198923">
    <property type="component" value="Unassembled WGS sequence"/>
</dbReference>
<dbReference type="STRING" id="504805.SAMN05421505_1413"/>
<dbReference type="EMBL" id="FNCN01000041">
    <property type="protein sequence ID" value="SDI25920.1"/>
    <property type="molecule type" value="Genomic_DNA"/>
</dbReference>
<organism evidence="1 2">
    <name type="scientific">Sinosporangium album</name>
    <dbReference type="NCBI Taxonomy" id="504805"/>
    <lineage>
        <taxon>Bacteria</taxon>
        <taxon>Bacillati</taxon>
        <taxon>Actinomycetota</taxon>
        <taxon>Actinomycetes</taxon>
        <taxon>Streptosporangiales</taxon>
        <taxon>Streptosporangiaceae</taxon>
        <taxon>Sinosporangium</taxon>
    </lineage>
</organism>
<evidence type="ECO:0008006" key="3">
    <source>
        <dbReference type="Google" id="ProtNLM"/>
    </source>
</evidence>
<keyword evidence="2" id="KW-1185">Reference proteome</keyword>
<sequence length="62" mass="6883">MIAQLASGGDIVYLESPNGHAQVTNRVEDVKEIKFRYDSIRVEANPAHVSVAMIREAVQAWT</sequence>
<accession>A0A1G8J5K3</accession>
<evidence type="ECO:0000313" key="2">
    <source>
        <dbReference type="Proteomes" id="UP000198923"/>
    </source>
</evidence>